<feature type="region of interest" description="Disordered" evidence="1">
    <location>
        <begin position="568"/>
        <end position="603"/>
    </location>
</feature>
<evidence type="ECO:0000259" key="2">
    <source>
        <dbReference type="PROSITE" id="PS50222"/>
    </source>
</evidence>
<organism evidence="3 4">
    <name type="scientific">Lacipirellula limnantheis</name>
    <dbReference type="NCBI Taxonomy" id="2528024"/>
    <lineage>
        <taxon>Bacteria</taxon>
        <taxon>Pseudomonadati</taxon>
        <taxon>Planctomycetota</taxon>
        <taxon>Planctomycetia</taxon>
        <taxon>Pirellulales</taxon>
        <taxon>Lacipirellulaceae</taxon>
        <taxon>Lacipirellula</taxon>
    </lineage>
</organism>
<reference evidence="3 4" key="1">
    <citation type="submission" date="2019-02" db="EMBL/GenBank/DDBJ databases">
        <title>Deep-cultivation of Planctomycetes and their phenomic and genomic characterization uncovers novel biology.</title>
        <authorList>
            <person name="Wiegand S."/>
            <person name="Jogler M."/>
            <person name="Boedeker C."/>
            <person name="Pinto D."/>
            <person name="Vollmers J."/>
            <person name="Rivas-Marin E."/>
            <person name="Kohn T."/>
            <person name="Peeters S.H."/>
            <person name="Heuer A."/>
            <person name="Rast P."/>
            <person name="Oberbeckmann S."/>
            <person name="Bunk B."/>
            <person name="Jeske O."/>
            <person name="Meyerdierks A."/>
            <person name="Storesund J.E."/>
            <person name="Kallscheuer N."/>
            <person name="Luecker S."/>
            <person name="Lage O.M."/>
            <person name="Pohl T."/>
            <person name="Merkel B.J."/>
            <person name="Hornburger P."/>
            <person name="Mueller R.-W."/>
            <person name="Bruemmer F."/>
            <person name="Labrenz M."/>
            <person name="Spormann A.M."/>
            <person name="Op den Camp H."/>
            <person name="Overmann J."/>
            <person name="Amann R."/>
            <person name="Jetten M.S.M."/>
            <person name="Mascher T."/>
            <person name="Medema M.H."/>
            <person name="Devos D.P."/>
            <person name="Kaster A.-K."/>
            <person name="Ovreas L."/>
            <person name="Rohde M."/>
            <person name="Galperin M.Y."/>
            <person name="Jogler C."/>
        </authorList>
    </citation>
    <scope>NUCLEOTIDE SEQUENCE [LARGE SCALE GENOMIC DNA]</scope>
    <source>
        <strain evidence="3 4">I41</strain>
    </source>
</reference>
<evidence type="ECO:0000313" key="4">
    <source>
        <dbReference type="Proteomes" id="UP000317909"/>
    </source>
</evidence>
<dbReference type="OrthoDB" id="260830at2"/>
<accession>A0A517U0N5</accession>
<dbReference type="EMBL" id="CP036339">
    <property type="protein sequence ID" value="QDT74182.1"/>
    <property type="molecule type" value="Genomic_DNA"/>
</dbReference>
<feature type="compositionally biased region" description="Basic and acidic residues" evidence="1">
    <location>
        <begin position="35"/>
        <end position="48"/>
    </location>
</feature>
<dbReference type="PROSITE" id="PS50222">
    <property type="entry name" value="EF_HAND_2"/>
    <property type="match status" value="1"/>
</dbReference>
<evidence type="ECO:0000313" key="3">
    <source>
        <dbReference type="EMBL" id="QDT74182.1"/>
    </source>
</evidence>
<dbReference type="PROSITE" id="PS00018">
    <property type="entry name" value="EF_HAND_1"/>
    <property type="match status" value="5"/>
</dbReference>
<dbReference type="KEGG" id="llh:I41_33770"/>
<protein>
    <submittedName>
        <fullName evidence="3">Transaldolase/EF-hand domain-containing protein</fullName>
    </submittedName>
</protein>
<gene>
    <name evidence="3" type="ORF">I41_33770</name>
</gene>
<name>A0A517U0N5_9BACT</name>
<feature type="domain" description="EF-hand" evidence="2">
    <location>
        <begin position="195"/>
        <end position="230"/>
    </location>
</feature>
<sequence length="603" mass="63802">MTGRWPIWMLALLVTAASGCNESPPSATPRGIPKTPEDAHSTASDVKHATAPSAPQGASGTPASEAEKQKSVPAPVEGPPPAAAVSAAPPTGTEKDRKPAPVPEGSADDALSQAKPEPKKAATKPERIAIFTPGGPLLMDVAMTLDGHPYNEAFDAQLAALMKAADSDGDGTATWKELMDNETFLKGLASGPAAMNERQKRDAIKQYDLNEDGYLQKQEATAWLGRDSGRSAAAFRVRSSRAYAPDSRTHSRVWPFLDRDADGVLSAAELDGAGAALLGLDADDDQVLTLDELASLREQLLGQNQLDAASDATRDAALHLEPGYDVERLDYMLPDMYSPHQTLGPESFPALPKLFAQLDESGEEWLDRDELGRLLTIEPHVTLAVDFDSAAMAEQPAAKVTLLGNAEEVRLVGESAPSRLVLALGATRLAISATGAAAQAGPAMTYGGGSQHQLELMVHDQEDALFEELDANGDGRLGTREMTACRERLAARDADGDGAVAADELPYSMTVAFLRGAGTDGFYTPPRGAPLATRAEEPAWFRQADFNGDGDLSRREFLGELARFQELDGDGDGFVDAREAANAQQDAPPTSTSVRAQAKTEGP</sequence>
<dbReference type="Proteomes" id="UP000317909">
    <property type="component" value="Chromosome"/>
</dbReference>
<dbReference type="GO" id="GO:0005509">
    <property type="term" value="F:calcium ion binding"/>
    <property type="evidence" value="ECO:0007669"/>
    <property type="project" value="InterPro"/>
</dbReference>
<dbReference type="InterPro" id="IPR002048">
    <property type="entry name" value="EF_hand_dom"/>
</dbReference>
<dbReference type="PROSITE" id="PS51257">
    <property type="entry name" value="PROKAR_LIPOPROTEIN"/>
    <property type="match status" value="1"/>
</dbReference>
<dbReference type="AlphaFoldDB" id="A0A517U0N5"/>
<proteinExistence type="predicted"/>
<dbReference type="RefSeq" id="WP_145433965.1">
    <property type="nucleotide sequence ID" value="NZ_CP036339.1"/>
</dbReference>
<keyword evidence="4" id="KW-1185">Reference proteome</keyword>
<feature type="compositionally biased region" description="Polar residues" evidence="1">
    <location>
        <begin position="582"/>
        <end position="595"/>
    </location>
</feature>
<dbReference type="InterPro" id="IPR018247">
    <property type="entry name" value="EF_Hand_1_Ca_BS"/>
</dbReference>
<dbReference type="InterPro" id="IPR011992">
    <property type="entry name" value="EF-hand-dom_pair"/>
</dbReference>
<feature type="region of interest" description="Disordered" evidence="1">
    <location>
        <begin position="19"/>
        <end position="124"/>
    </location>
</feature>
<dbReference type="Gene3D" id="1.10.238.10">
    <property type="entry name" value="EF-hand"/>
    <property type="match status" value="3"/>
</dbReference>
<dbReference type="Pfam" id="PF13202">
    <property type="entry name" value="EF-hand_5"/>
    <property type="match status" value="4"/>
</dbReference>
<dbReference type="PANTHER" id="PTHR10827:SF85">
    <property type="entry name" value="CALCIUM-BINDING PROTEIN"/>
    <property type="match status" value="1"/>
</dbReference>
<evidence type="ECO:0000256" key="1">
    <source>
        <dbReference type="SAM" id="MobiDB-lite"/>
    </source>
</evidence>
<dbReference type="PANTHER" id="PTHR10827">
    <property type="entry name" value="RETICULOCALBIN"/>
    <property type="match status" value="1"/>
</dbReference>
<dbReference type="SUPFAM" id="SSF47473">
    <property type="entry name" value="EF-hand"/>
    <property type="match status" value="2"/>
</dbReference>